<accession>A0A0H3ZWS0</accession>
<proteinExistence type="predicted"/>
<name>A0A0H3ZWS0_9VIBR</name>
<dbReference type="AlphaFoldDB" id="A0A0H3ZWS0"/>
<evidence type="ECO:0000313" key="1">
    <source>
        <dbReference type="EMBL" id="AKN40735.1"/>
    </source>
</evidence>
<dbReference type="EMBL" id="KP795691">
    <property type="protein sequence ID" value="AKN40342.1"/>
    <property type="molecule type" value="Genomic_DNA"/>
</dbReference>
<organism evidence="1">
    <name type="scientific">Vibrio tasmaniensis</name>
    <dbReference type="NCBI Taxonomy" id="212663"/>
    <lineage>
        <taxon>Bacteria</taxon>
        <taxon>Pseudomonadati</taxon>
        <taxon>Pseudomonadota</taxon>
        <taxon>Gammaproteobacteria</taxon>
        <taxon>Vibrionales</taxon>
        <taxon>Vibrionaceae</taxon>
        <taxon>Vibrio</taxon>
    </lineage>
</organism>
<reference evidence="1" key="1">
    <citation type="journal article" date="2015" name="MBio">
        <title>Eco-Evolutionary Dynamics of Episomes among Ecologically Cohesive Bacterial Populations.</title>
        <authorList>
            <person name="Xue H."/>
            <person name="Cordero O.X."/>
            <person name="Camas F.M."/>
            <person name="Trimble W."/>
            <person name="Meyer F."/>
            <person name="Guglielmini J."/>
            <person name="Rocha E.P."/>
            <person name="Polz M.F."/>
        </authorList>
    </citation>
    <scope>NUCLEOTIDE SEQUENCE</scope>
    <source>
        <strain evidence="1">FF_112</strain>
    </source>
</reference>
<sequence>MSKHDFKSAMERTLHPNPMLKRVHYWVAHVRSHAFWQEQSRYPFRC</sequence>
<protein>
    <submittedName>
        <fullName evidence="1">Uncharacterized protein</fullName>
    </submittedName>
</protein>
<dbReference type="EMBL" id="KP795704">
    <property type="protein sequence ID" value="AKN40735.1"/>
    <property type="molecule type" value="Genomic_DNA"/>
</dbReference>